<sequence length="352" mass="37227">MSSIQNVQQSWLVYGTGALAVLGLEQAKSVGLPVILAGRNSSRVVELAGTMDIDYRVSELNGDLRPLMDGIAGVINLAGPYVKTARPLMDACLNSGVHYVDASNEFQVHKTAWSLSDHARSRGVAMVTGAGMGTWFSELLVNELVRSLGRTPDSATLLTLPSGARLKSAGVAASHNVVLSSPGISFQAGREHSVRGVARIRELPVWGGHPSGVIIATGDAMALYRSSNIPNITTMAAIDMDTALLKEAFPSLAAKANQAAVYRPIIESPGLKPIPEFDRVRVKLMAEVVSSDGRSLRGRLLAGSGTVAAAEVAVATALLVSDREFAGTYTAFQILGEYPPLHMTRPSIELLD</sequence>
<organism evidence="2 3">
    <name type="scientific">Arthrobacter glacialis</name>
    <dbReference type="NCBI Taxonomy" id="1664"/>
    <lineage>
        <taxon>Bacteria</taxon>
        <taxon>Bacillati</taxon>
        <taxon>Actinomycetota</taxon>
        <taxon>Actinomycetes</taxon>
        <taxon>Micrococcales</taxon>
        <taxon>Micrococcaceae</taxon>
        <taxon>Arthrobacter</taxon>
    </lineage>
</organism>
<proteinExistence type="predicted"/>
<name>A0A2S4A106_ARTGL</name>
<dbReference type="PANTHER" id="PTHR43781:SF1">
    <property type="entry name" value="SACCHAROPINE DEHYDROGENASE"/>
    <property type="match status" value="1"/>
</dbReference>
<dbReference type="InterPro" id="IPR036291">
    <property type="entry name" value="NAD(P)-bd_dom_sf"/>
</dbReference>
<dbReference type="InterPro" id="IPR005097">
    <property type="entry name" value="Sacchrp_dh_NADP-bd"/>
</dbReference>
<dbReference type="Proteomes" id="UP000237061">
    <property type="component" value="Unassembled WGS sequence"/>
</dbReference>
<dbReference type="EMBL" id="PPXC01000001">
    <property type="protein sequence ID" value="POH75180.1"/>
    <property type="molecule type" value="Genomic_DNA"/>
</dbReference>
<comment type="caution">
    <text evidence="2">The sequence shown here is derived from an EMBL/GenBank/DDBJ whole genome shotgun (WGS) entry which is preliminary data.</text>
</comment>
<protein>
    <recommendedName>
        <fullName evidence="1">Saccharopine dehydrogenase NADP binding domain-containing protein</fullName>
    </recommendedName>
</protein>
<gene>
    <name evidence="2" type="ORF">CVS27_00780</name>
</gene>
<dbReference type="Gene3D" id="3.40.50.720">
    <property type="entry name" value="NAD(P)-binding Rossmann-like Domain"/>
    <property type="match status" value="1"/>
</dbReference>
<evidence type="ECO:0000313" key="2">
    <source>
        <dbReference type="EMBL" id="POH75180.1"/>
    </source>
</evidence>
<keyword evidence="3" id="KW-1185">Reference proteome</keyword>
<feature type="domain" description="Saccharopine dehydrogenase NADP binding" evidence="1">
    <location>
        <begin position="23"/>
        <end position="127"/>
    </location>
</feature>
<dbReference type="SUPFAM" id="SSF51735">
    <property type="entry name" value="NAD(P)-binding Rossmann-fold domains"/>
    <property type="match status" value="1"/>
</dbReference>
<evidence type="ECO:0000259" key="1">
    <source>
        <dbReference type="Pfam" id="PF03435"/>
    </source>
</evidence>
<accession>A0A2S4A106</accession>
<dbReference type="PANTHER" id="PTHR43781">
    <property type="entry name" value="SACCHAROPINE DEHYDROGENASE"/>
    <property type="match status" value="1"/>
</dbReference>
<evidence type="ECO:0000313" key="3">
    <source>
        <dbReference type="Proteomes" id="UP000237061"/>
    </source>
</evidence>
<reference evidence="2 3" key="1">
    <citation type="submission" date="2018-01" db="EMBL/GenBank/DDBJ databases">
        <title>Arthrobacter sp. nov., from glaciers in China.</title>
        <authorList>
            <person name="Liu Q."/>
            <person name="Xin Y.-H."/>
        </authorList>
    </citation>
    <scope>NUCLEOTIDE SEQUENCE [LARGE SCALE GENOMIC DNA]</scope>
    <source>
        <strain evidence="2 3">HLT2-12-2</strain>
    </source>
</reference>
<dbReference type="Pfam" id="PF03435">
    <property type="entry name" value="Sacchrp_dh_NADP"/>
    <property type="match status" value="1"/>
</dbReference>
<dbReference type="AlphaFoldDB" id="A0A2S4A106"/>